<feature type="chain" id="PRO_5002508664" description="Secreted protein" evidence="2">
    <location>
        <begin position="20"/>
        <end position="111"/>
    </location>
</feature>
<organism evidence="3">
    <name type="scientific">Glypta fumiferanae</name>
    <dbReference type="NCBI Taxonomy" id="389681"/>
    <lineage>
        <taxon>Eukaryota</taxon>
        <taxon>Metazoa</taxon>
        <taxon>Ecdysozoa</taxon>
        <taxon>Arthropoda</taxon>
        <taxon>Hexapoda</taxon>
        <taxon>Insecta</taxon>
        <taxon>Pterygota</taxon>
        <taxon>Neoptera</taxon>
        <taxon>Endopterygota</taxon>
        <taxon>Hymenoptera</taxon>
        <taxon>Apocrita</taxon>
        <taxon>Ichneumonoidea</taxon>
        <taxon>Ichneumonidae</taxon>
        <taxon>Banchinae</taxon>
        <taxon>Glypta</taxon>
    </lineage>
</organism>
<feature type="compositionally biased region" description="Polar residues" evidence="1">
    <location>
        <begin position="100"/>
        <end position="111"/>
    </location>
</feature>
<feature type="region of interest" description="Disordered" evidence="1">
    <location>
        <begin position="92"/>
        <end position="111"/>
    </location>
</feature>
<evidence type="ECO:0000256" key="1">
    <source>
        <dbReference type="SAM" id="MobiDB-lite"/>
    </source>
</evidence>
<evidence type="ECO:0000313" key="3">
    <source>
        <dbReference type="EMBL" id="AKD28142.1"/>
    </source>
</evidence>
<name>A0A0F6Q789_9HYME</name>
<sequence>MYTWLMLMCIFSYEICTLCCPVIDTFSRRQRTIDFARSLSFVAYTSGINHEHDKYEYMPRANRMPIKSVSVGFAYLQAVFRHFFRNVNNSLLHKKNSNSPDQLCNNSHDKR</sequence>
<keyword evidence="2" id="KW-0732">Signal</keyword>
<accession>A0A0F6Q789</accession>
<evidence type="ECO:0000256" key="2">
    <source>
        <dbReference type="SAM" id="SignalP"/>
    </source>
</evidence>
<evidence type="ECO:0008006" key="4">
    <source>
        <dbReference type="Google" id="ProtNLM"/>
    </source>
</evidence>
<proteinExistence type="predicted"/>
<reference evidence="3" key="1">
    <citation type="journal article" date="2015" name="J. Virol.">
        <title>Genomic and Proteomic Analyses Indicate that Banchine and Campoplegine Polydnaviruses Have Similar, if Not Identical, Viral Ancestors.</title>
        <authorList>
            <person name="Beliveau C."/>
            <person name="Cohen A."/>
            <person name="Stewart D."/>
            <person name="Periquet G."/>
            <person name="Djoumad A."/>
            <person name="Kuhn L."/>
            <person name="Stoltz D."/>
            <person name="Volkoff A.-N."/>
            <person name="Herniou E."/>
            <person name="Drezen J.-M."/>
            <person name="Cusson M."/>
        </authorList>
    </citation>
    <scope>NUCLEOTIDE SEQUENCE</scope>
</reference>
<dbReference type="EMBL" id="KP706803">
    <property type="protein sequence ID" value="AKD28142.1"/>
    <property type="molecule type" value="Genomic_DNA"/>
</dbReference>
<feature type="signal peptide" evidence="2">
    <location>
        <begin position="1"/>
        <end position="19"/>
    </location>
</feature>
<protein>
    <recommendedName>
        <fullName evidence="4">Secreted protein</fullName>
    </recommendedName>
</protein>
<dbReference type="AlphaFoldDB" id="A0A0F6Q789"/>